<reference evidence="6 7" key="1">
    <citation type="submission" date="2019-03" db="EMBL/GenBank/DDBJ databases">
        <title>Draft genome of Brevundimonas sp. a heavy metal resistant soil bacteria.</title>
        <authorList>
            <person name="Soto J."/>
        </authorList>
    </citation>
    <scope>NUCLEOTIDE SEQUENCE [LARGE SCALE GENOMIC DNA]</scope>
    <source>
        <strain evidence="6 7">B-10</strain>
    </source>
</reference>
<gene>
    <name evidence="6" type="ORF">EGY25_09155</name>
</gene>
<evidence type="ECO:0000259" key="5">
    <source>
        <dbReference type="Pfam" id="PF00149"/>
    </source>
</evidence>
<dbReference type="GO" id="GO:0046872">
    <property type="term" value="F:metal ion binding"/>
    <property type="evidence" value="ECO:0007669"/>
    <property type="project" value="UniProtKB-KW"/>
</dbReference>
<protein>
    <submittedName>
        <fullName evidence="6">Metallophosphoesterase</fullName>
    </submittedName>
</protein>
<keyword evidence="7" id="KW-1185">Reference proteome</keyword>
<evidence type="ECO:0000256" key="1">
    <source>
        <dbReference type="ARBA" id="ARBA00022723"/>
    </source>
</evidence>
<evidence type="ECO:0000256" key="4">
    <source>
        <dbReference type="ARBA" id="ARBA00025742"/>
    </source>
</evidence>
<dbReference type="InterPro" id="IPR029052">
    <property type="entry name" value="Metallo-depent_PP-like"/>
</dbReference>
<feature type="domain" description="Calcineurin-like phosphoesterase" evidence="5">
    <location>
        <begin position="5"/>
        <end position="117"/>
    </location>
</feature>
<keyword evidence="1" id="KW-0479">Metal-binding</keyword>
<keyword evidence="3" id="KW-0408">Iron</keyword>
<organism evidence="6 7">
    <name type="scientific">Brevundimonas intermedia</name>
    <dbReference type="NCBI Taxonomy" id="74315"/>
    <lineage>
        <taxon>Bacteria</taxon>
        <taxon>Pseudomonadati</taxon>
        <taxon>Pseudomonadota</taxon>
        <taxon>Alphaproteobacteria</taxon>
        <taxon>Caulobacterales</taxon>
        <taxon>Caulobacteraceae</taxon>
        <taxon>Brevundimonas</taxon>
    </lineage>
</organism>
<accession>A0A4Y9RSU8</accession>
<comment type="similarity">
    <text evidence="4">Belongs to the cyclic nucleotide phosphodiesterase class-III family.</text>
</comment>
<dbReference type="SUPFAM" id="SSF56300">
    <property type="entry name" value="Metallo-dependent phosphatases"/>
    <property type="match status" value="1"/>
</dbReference>
<evidence type="ECO:0000256" key="3">
    <source>
        <dbReference type="ARBA" id="ARBA00023004"/>
    </source>
</evidence>
<dbReference type="InterPro" id="IPR004843">
    <property type="entry name" value="Calcineurin-like_PHP"/>
</dbReference>
<dbReference type="Proteomes" id="UP000298216">
    <property type="component" value="Unassembled WGS sequence"/>
</dbReference>
<dbReference type="InterPro" id="IPR050884">
    <property type="entry name" value="CNP_phosphodiesterase-III"/>
</dbReference>
<dbReference type="RefSeq" id="WP_135194682.1">
    <property type="nucleotide sequence ID" value="NZ_SPVH01000006.1"/>
</dbReference>
<keyword evidence="2" id="KW-0378">Hydrolase</keyword>
<dbReference type="EMBL" id="SPVH01000006">
    <property type="protein sequence ID" value="TFW12200.1"/>
    <property type="molecule type" value="Genomic_DNA"/>
</dbReference>
<evidence type="ECO:0000313" key="7">
    <source>
        <dbReference type="Proteomes" id="UP000298216"/>
    </source>
</evidence>
<dbReference type="Pfam" id="PF00149">
    <property type="entry name" value="Metallophos"/>
    <property type="match status" value="1"/>
</dbReference>
<dbReference type="GO" id="GO:0016787">
    <property type="term" value="F:hydrolase activity"/>
    <property type="evidence" value="ECO:0007669"/>
    <property type="project" value="UniProtKB-KW"/>
</dbReference>
<evidence type="ECO:0000313" key="6">
    <source>
        <dbReference type="EMBL" id="TFW12200.1"/>
    </source>
</evidence>
<name>A0A4Y9RSU8_9CAUL</name>
<sequence length="421" mass="45138">MLPRLRILQVGDVHYPTASKANRAIDDKDVKFPANLKGSLSSLPIKAVIQRIHSELSAGRVDALIFMGDLTDQGDLAGFKTCADWLMTALELGPGARFASLPVGFVPGNHDVDRTLATTAGLDAKFKPLEAAMAAAGATHFPTAVPLSFAIGETGASATVHLLNSCWGCGEPENIPLEFRDAIKTAIDGVIVADPRAASVYYDRQLDTPAFDAATITTVASAVSDCPPTSLSILVAHHNLLPQRTPRLAPYTELVNSGSLRGALVNSGRPCLYLHGHIHEDPVEIVHIGRGPPLVVISSPEASAGFNIVEVTFMRSGLPLTCEVIPFRYEAGSIRRGASQSIPLMGERRRSTDRNMAKVYAHVLEAGEVYWGELKTFAETLSTTPDDDILAEMVELLAADGRFQVENRDLATDAWIVKAVV</sequence>
<dbReference type="OrthoDB" id="651281at2"/>
<dbReference type="PANTHER" id="PTHR42988:SF2">
    <property type="entry name" value="CYCLIC NUCLEOTIDE PHOSPHODIESTERASE CBUA0032-RELATED"/>
    <property type="match status" value="1"/>
</dbReference>
<dbReference type="Gene3D" id="3.60.21.10">
    <property type="match status" value="1"/>
</dbReference>
<evidence type="ECO:0000256" key="2">
    <source>
        <dbReference type="ARBA" id="ARBA00022801"/>
    </source>
</evidence>
<proteinExistence type="inferred from homology"/>
<dbReference type="AlphaFoldDB" id="A0A4Y9RSU8"/>
<comment type="caution">
    <text evidence="6">The sequence shown here is derived from an EMBL/GenBank/DDBJ whole genome shotgun (WGS) entry which is preliminary data.</text>
</comment>
<dbReference type="PANTHER" id="PTHR42988">
    <property type="entry name" value="PHOSPHOHYDROLASE"/>
    <property type="match status" value="1"/>
</dbReference>